<evidence type="ECO:0000256" key="1">
    <source>
        <dbReference type="ARBA" id="ARBA00004117"/>
    </source>
</evidence>
<dbReference type="PROSITE" id="PS00588">
    <property type="entry name" value="FLAGELLA_BB_ROD"/>
    <property type="match status" value="1"/>
</dbReference>
<reference evidence="8 9" key="1">
    <citation type="submission" date="2013-03" db="EMBL/GenBank/DDBJ databases">
        <title>The Genome Sequence of Enterococcus columbae ATCC_51263 (PacBio/Illumina hybrid assembly).</title>
        <authorList>
            <consortium name="The Broad Institute Genomics Platform"/>
            <consortium name="The Broad Institute Genome Sequencing Center for Infectious Disease"/>
            <person name="Earl A."/>
            <person name="Russ C."/>
            <person name="Gilmore M."/>
            <person name="Surin D."/>
            <person name="Walker B."/>
            <person name="Young S."/>
            <person name="Zeng Q."/>
            <person name="Gargeya S."/>
            <person name="Fitzgerald M."/>
            <person name="Haas B."/>
            <person name="Abouelleil A."/>
            <person name="Allen A.W."/>
            <person name="Alvarado L."/>
            <person name="Arachchi H.M."/>
            <person name="Berlin A.M."/>
            <person name="Chapman S.B."/>
            <person name="Gainer-Dewar J."/>
            <person name="Goldberg J."/>
            <person name="Griggs A."/>
            <person name="Gujja S."/>
            <person name="Hansen M."/>
            <person name="Howarth C."/>
            <person name="Imamovic A."/>
            <person name="Ireland A."/>
            <person name="Larimer J."/>
            <person name="McCowan C."/>
            <person name="Murphy C."/>
            <person name="Pearson M."/>
            <person name="Poon T.W."/>
            <person name="Priest M."/>
            <person name="Roberts A."/>
            <person name="Saif S."/>
            <person name="Shea T."/>
            <person name="Sisk P."/>
            <person name="Sykes S."/>
            <person name="Wortman J."/>
            <person name="Nusbaum C."/>
            <person name="Birren B."/>
        </authorList>
    </citation>
    <scope>NUCLEOTIDE SEQUENCE [LARGE SCALE GENOMIC DNA]</scope>
    <source>
        <strain evidence="8 9">ATCC 51263</strain>
    </source>
</reference>
<sequence>MTEKNRKIKQKKEVEQMLRSLYSGVSGMKNLQNKMDVVANNIANVNTTGFKSSRVLFQDVMSQTTAKAAAPGNGLGGTNARQIGLGVQTGAIDVNMAVGAPQTTGRSMDFYLSGPGYFMVRGAGNDANATVYYTRDGAFVRDSDGNVVNSNGMKLLADTLDTPVEFTDDFDAEQAFTVDNLEGLKPVNIPASLPGDETALYSAMTIDQNGLITAKYGNKVYVMGKLKVAAFNNPEGLEKVGGNNYIPTNNSGDVMVTNIGDRGTGQLNAGFLEMSNVDLATEFTDMIIANRAYQANSRSITTSDEMLQELINLKR</sequence>
<evidence type="ECO:0000259" key="5">
    <source>
        <dbReference type="Pfam" id="PF00460"/>
    </source>
</evidence>
<dbReference type="Pfam" id="PF06429">
    <property type="entry name" value="Flg_bbr_C"/>
    <property type="match status" value="1"/>
</dbReference>
<dbReference type="InterPro" id="IPR053967">
    <property type="entry name" value="LlgE_F_G-like_D1"/>
</dbReference>
<feature type="domain" description="Flagellar basal-body/hook protein C-terminal" evidence="6">
    <location>
        <begin position="269"/>
        <end position="313"/>
    </location>
</feature>
<dbReference type="eggNOG" id="COG4786">
    <property type="taxonomic scope" value="Bacteria"/>
</dbReference>
<organism evidence="8 9">
    <name type="scientific">Enterococcus columbae DSM 7374 = ATCC 51263</name>
    <dbReference type="NCBI Taxonomy" id="1121865"/>
    <lineage>
        <taxon>Bacteria</taxon>
        <taxon>Bacillati</taxon>
        <taxon>Bacillota</taxon>
        <taxon>Bacilli</taxon>
        <taxon>Lactobacillales</taxon>
        <taxon>Enterococcaceae</taxon>
        <taxon>Enterococcus</taxon>
    </lineage>
</organism>
<evidence type="ECO:0000256" key="4">
    <source>
        <dbReference type="RuleBase" id="RU362116"/>
    </source>
</evidence>
<protein>
    <recommendedName>
        <fullName evidence="4">Flagellar hook protein FlgE</fullName>
    </recommendedName>
</protein>
<dbReference type="AlphaFoldDB" id="S0K668"/>
<dbReference type="InterPro" id="IPR020013">
    <property type="entry name" value="Flagellar_FlgE/F/G"/>
</dbReference>
<dbReference type="InterPro" id="IPR037925">
    <property type="entry name" value="FlgE/F/G-like"/>
</dbReference>
<dbReference type="STRING" id="1121865.OMW_01791"/>
<dbReference type="InterPro" id="IPR010930">
    <property type="entry name" value="Flg_bb/hook_C_dom"/>
</dbReference>
<dbReference type="NCBIfam" id="TIGR03506">
    <property type="entry name" value="FlgEFG_subfam"/>
    <property type="match status" value="2"/>
</dbReference>
<dbReference type="GO" id="GO:0005829">
    <property type="term" value="C:cytosol"/>
    <property type="evidence" value="ECO:0007669"/>
    <property type="project" value="TreeGrafter"/>
</dbReference>
<gene>
    <name evidence="8" type="ORF">I568_01434</name>
</gene>
<dbReference type="PATRIC" id="fig|1121865.3.peg.1734"/>
<keyword evidence="9" id="KW-1185">Reference proteome</keyword>
<dbReference type="Proteomes" id="UP000014113">
    <property type="component" value="Unassembled WGS sequence"/>
</dbReference>
<keyword evidence="3 4" id="KW-0975">Bacterial flagellum</keyword>
<comment type="similarity">
    <text evidence="2 4">Belongs to the flagella basal body rod proteins family.</text>
</comment>
<dbReference type="Pfam" id="PF22692">
    <property type="entry name" value="LlgE_F_G_D1"/>
    <property type="match status" value="1"/>
</dbReference>
<feature type="domain" description="Flagellar basal body rod protein N-terminal" evidence="5">
    <location>
        <begin position="21"/>
        <end position="51"/>
    </location>
</feature>
<evidence type="ECO:0000313" key="9">
    <source>
        <dbReference type="Proteomes" id="UP000014113"/>
    </source>
</evidence>
<dbReference type="PANTHER" id="PTHR30435">
    <property type="entry name" value="FLAGELLAR PROTEIN"/>
    <property type="match status" value="1"/>
</dbReference>
<dbReference type="EMBL" id="ASWJ01000006">
    <property type="protein sequence ID" value="EOW83987.1"/>
    <property type="molecule type" value="Genomic_DNA"/>
</dbReference>
<evidence type="ECO:0000313" key="8">
    <source>
        <dbReference type="EMBL" id="EOW83987.1"/>
    </source>
</evidence>
<dbReference type="GO" id="GO:0071978">
    <property type="term" value="P:bacterial-type flagellum-dependent swarming motility"/>
    <property type="evidence" value="ECO:0007669"/>
    <property type="project" value="TreeGrafter"/>
</dbReference>
<evidence type="ECO:0000256" key="2">
    <source>
        <dbReference type="ARBA" id="ARBA00009677"/>
    </source>
</evidence>
<dbReference type="GO" id="GO:0009424">
    <property type="term" value="C:bacterial-type flagellum hook"/>
    <property type="evidence" value="ECO:0007669"/>
    <property type="project" value="TreeGrafter"/>
</dbReference>
<dbReference type="SUPFAM" id="SSF117143">
    <property type="entry name" value="Flagellar hook protein flgE"/>
    <property type="match status" value="1"/>
</dbReference>
<comment type="function">
    <text evidence="4">A flexible structure which links the flagellar filament to the drive apparatus in the basal body.</text>
</comment>
<name>S0K668_9ENTE</name>
<comment type="subcellular location">
    <subcellularLocation>
        <location evidence="1 4">Bacterial flagellum basal body</location>
    </subcellularLocation>
</comment>
<dbReference type="PANTHER" id="PTHR30435:SF1">
    <property type="entry name" value="FLAGELLAR HOOK PROTEIN FLGE"/>
    <property type="match status" value="1"/>
</dbReference>
<dbReference type="GO" id="GO:0009425">
    <property type="term" value="C:bacterial-type flagellum basal body"/>
    <property type="evidence" value="ECO:0007669"/>
    <property type="project" value="UniProtKB-SubCell"/>
</dbReference>
<evidence type="ECO:0000259" key="7">
    <source>
        <dbReference type="Pfam" id="PF22692"/>
    </source>
</evidence>
<comment type="caution">
    <text evidence="8">The sequence shown here is derived from an EMBL/GenBank/DDBJ whole genome shotgun (WGS) entry which is preliminary data.</text>
</comment>
<dbReference type="InterPro" id="IPR001444">
    <property type="entry name" value="Flag_bb_rod_N"/>
</dbReference>
<evidence type="ECO:0000259" key="6">
    <source>
        <dbReference type="Pfam" id="PF06429"/>
    </source>
</evidence>
<feature type="domain" description="Flagellar hook protein FlgE/F/G-like D1" evidence="7">
    <location>
        <begin position="112"/>
        <end position="214"/>
    </location>
</feature>
<dbReference type="OrthoDB" id="9804559at2"/>
<evidence type="ECO:0000256" key="3">
    <source>
        <dbReference type="ARBA" id="ARBA00023143"/>
    </source>
</evidence>
<dbReference type="InterPro" id="IPR019776">
    <property type="entry name" value="Flagellar_basal_body_rod_CS"/>
</dbReference>
<dbReference type="Pfam" id="PF00460">
    <property type="entry name" value="Flg_bb_rod"/>
    <property type="match status" value="1"/>
</dbReference>
<accession>S0K668</accession>
<proteinExistence type="inferred from homology"/>